<keyword evidence="1" id="KW-0472">Membrane</keyword>
<proteinExistence type="predicted"/>
<accession>A0A9D2BZI9</accession>
<feature type="transmembrane region" description="Helical" evidence="1">
    <location>
        <begin position="83"/>
        <end position="103"/>
    </location>
</feature>
<organism evidence="3 4">
    <name type="scientific">Candidatus Flavonifractor merdigallinarum</name>
    <dbReference type="NCBI Taxonomy" id="2838589"/>
    <lineage>
        <taxon>Bacteria</taxon>
        <taxon>Bacillati</taxon>
        <taxon>Bacillota</taxon>
        <taxon>Clostridia</taxon>
        <taxon>Eubacteriales</taxon>
        <taxon>Oscillospiraceae</taxon>
        <taxon>Flavonifractor</taxon>
    </lineage>
</organism>
<evidence type="ECO:0000313" key="4">
    <source>
        <dbReference type="Proteomes" id="UP000823868"/>
    </source>
</evidence>
<dbReference type="EMBL" id="DXDX01000149">
    <property type="protein sequence ID" value="HIY21888.1"/>
    <property type="molecule type" value="Genomic_DNA"/>
</dbReference>
<keyword evidence="1" id="KW-1133">Transmembrane helix</keyword>
<protein>
    <submittedName>
        <fullName evidence="3">Zinc ribbon domain-containing protein</fullName>
    </submittedName>
</protein>
<evidence type="ECO:0000259" key="2">
    <source>
        <dbReference type="Pfam" id="PF13240"/>
    </source>
</evidence>
<feature type="transmembrane region" description="Helical" evidence="1">
    <location>
        <begin position="200"/>
        <end position="221"/>
    </location>
</feature>
<gene>
    <name evidence="3" type="ORF">H9841_08315</name>
</gene>
<feature type="transmembrane region" description="Helical" evidence="1">
    <location>
        <begin position="110"/>
        <end position="128"/>
    </location>
</feature>
<reference evidence="3" key="2">
    <citation type="submission" date="2021-04" db="EMBL/GenBank/DDBJ databases">
        <authorList>
            <person name="Gilroy R."/>
        </authorList>
    </citation>
    <scope>NUCLEOTIDE SEQUENCE</scope>
    <source>
        <strain evidence="3">ChiBcec16_6824</strain>
    </source>
</reference>
<dbReference type="InterPro" id="IPR026870">
    <property type="entry name" value="Zinc_ribbon_dom"/>
</dbReference>
<feature type="transmembrane region" description="Helical" evidence="1">
    <location>
        <begin position="140"/>
        <end position="159"/>
    </location>
</feature>
<dbReference type="Pfam" id="PF19845">
    <property type="entry name" value="DUF6320"/>
    <property type="match status" value="1"/>
</dbReference>
<evidence type="ECO:0000313" key="3">
    <source>
        <dbReference type="EMBL" id="HIY21888.1"/>
    </source>
</evidence>
<feature type="transmembrane region" description="Helical" evidence="1">
    <location>
        <begin position="166"/>
        <end position="188"/>
    </location>
</feature>
<name>A0A9D2BZI9_9FIRM</name>
<dbReference type="InterPro" id="IPR046283">
    <property type="entry name" value="DUF6320"/>
</dbReference>
<dbReference type="Proteomes" id="UP000823868">
    <property type="component" value="Unassembled WGS sequence"/>
</dbReference>
<evidence type="ECO:0000256" key="1">
    <source>
        <dbReference type="SAM" id="Phobius"/>
    </source>
</evidence>
<dbReference type="Pfam" id="PF13240">
    <property type="entry name" value="Zn_Ribbon_1"/>
    <property type="match status" value="1"/>
</dbReference>
<keyword evidence="1" id="KW-0812">Transmembrane</keyword>
<sequence>MSYCVHCGVELDSTASFCPLCHTPVLDPGQPVDTVSPPPFPTRRGEVPPVSKWELALLLSAMLASVAVCCGILNFFFVPQRTWSLYISGACLMLWLWFVPPLLLRGMPMLVRLLVDVLAVAVYVLLIAVDLNGMDWYVPLALPIILWGGACAFFLGALLGGGRRSILTSVTLVIGTIGVFLVGLEIFIDRVVLGRWEPGWSLVVLTVCVALIIPLVVVRRVPSLREEVRRRFHM</sequence>
<feature type="transmembrane region" description="Helical" evidence="1">
    <location>
        <begin position="53"/>
        <end position="77"/>
    </location>
</feature>
<feature type="domain" description="Zinc-ribbon" evidence="2">
    <location>
        <begin position="3"/>
        <end position="25"/>
    </location>
</feature>
<comment type="caution">
    <text evidence="3">The sequence shown here is derived from an EMBL/GenBank/DDBJ whole genome shotgun (WGS) entry which is preliminary data.</text>
</comment>
<dbReference type="AlphaFoldDB" id="A0A9D2BZI9"/>
<reference evidence="3" key="1">
    <citation type="journal article" date="2021" name="PeerJ">
        <title>Extensive microbial diversity within the chicken gut microbiome revealed by metagenomics and culture.</title>
        <authorList>
            <person name="Gilroy R."/>
            <person name="Ravi A."/>
            <person name="Getino M."/>
            <person name="Pursley I."/>
            <person name="Horton D.L."/>
            <person name="Alikhan N.F."/>
            <person name="Baker D."/>
            <person name="Gharbi K."/>
            <person name="Hall N."/>
            <person name="Watson M."/>
            <person name="Adriaenssens E.M."/>
            <person name="Foster-Nyarko E."/>
            <person name="Jarju S."/>
            <person name="Secka A."/>
            <person name="Antonio M."/>
            <person name="Oren A."/>
            <person name="Chaudhuri R.R."/>
            <person name="La Ragione R."/>
            <person name="Hildebrand F."/>
            <person name="Pallen M.J."/>
        </authorList>
    </citation>
    <scope>NUCLEOTIDE SEQUENCE</scope>
    <source>
        <strain evidence="3">ChiBcec16_6824</strain>
    </source>
</reference>